<feature type="domain" description="PABS" evidence="5">
    <location>
        <begin position="23"/>
        <end position="258"/>
    </location>
</feature>
<dbReference type="FunFam" id="3.40.50.150:FF:000013">
    <property type="entry name" value="Spermidine synthase"/>
    <property type="match status" value="1"/>
</dbReference>
<gene>
    <name evidence="6" type="primary">106067730</name>
    <name evidence="9 10 11" type="synonym">LOC106067730</name>
</gene>
<keyword evidence="3" id="KW-0620">Polyamine biosynthesis</keyword>
<dbReference type="PANTHER" id="PTHR11558">
    <property type="entry name" value="SPERMIDINE/SPERMINE SYNTHASE"/>
    <property type="match status" value="1"/>
</dbReference>
<dbReference type="OMA" id="EYTIEAK"/>
<dbReference type="Gene3D" id="2.30.140.10">
    <property type="entry name" value="Spermidine synthase, tetramerisation domain"/>
    <property type="match status" value="1"/>
</dbReference>
<reference evidence="6" key="1">
    <citation type="submission" date="2020-05" db="UniProtKB">
        <authorList>
            <consortium name="EnsemblMetazoa"/>
        </authorList>
    </citation>
    <scope>IDENTIFICATION</scope>
    <source>
        <strain evidence="6">BB02</strain>
    </source>
</reference>
<reference evidence="9 10" key="2">
    <citation type="submission" date="2025-04" db="UniProtKB">
        <authorList>
            <consortium name="RefSeq"/>
        </authorList>
    </citation>
    <scope>IDENTIFICATION</scope>
</reference>
<accession>A0A2C9KQN5</accession>
<dbReference type="NCBIfam" id="NF002010">
    <property type="entry name" value="PRK00811.1"/>
    <property type="match status" value="1"/>
</dbReference>
<evidence type="ECO:0000313" key="9">
    <source>
        <dbReference type="RefSeq" id="XP_013082428.1"/>
    </source>
</evidence>
<dbReference type="InterPro" id="IPR035246">
    <property type="entry name" value="Spermidine_synt_N"/>
</dbReference>
<dbReference type="HAMAP" id="MF_00198">
    <property type="entry name" value="Spermidine_synth"/>
    <property type="match status" value="1"/>
</dbReference>
<dbReference type="RefSeq" id="XP_013082428.1">
    <property type="nucleotide sequence ID" value="XM_013226974.2"/>
</dbReference>
<evidence type="ECO:0000313" key="10">
    <source>
        <dbReference type="RefSeq" id="XP_055862977.1"/>
    </source>
</evidence>
<keyword evidence="2 3" id="KW-0808">Transferase</keyword>
<dbReference type="InterPro" id="IPR029063">
    <property type="entry name" value="SAM-dependent_MTases_sf"/>
</dbReference>
<dbReference type="CDD" id="cd02440">
    <property type="entry name" value="AdoMet_MTases"/>
    <property type="match status" value="1"/>
</dbReference>
<dbReference type="InterPro" id="IPR037163">
    <property type="entry name" value="Spermidine_synt_N_sf"/>
</dbReference>
<comment type="similarity">
    <text evidence="1 4">Belongs to the spermidine/spermine synthase family.</text>
</comment>
<evidence type="ECO:0000313" key="11">
    <source>
        <dbReference type="RefSeq" id="XP_055862978.1"/>
    </source>
</evidence>
<dbReference type="InterPro" id="IPR001045">
    <property type="entry name" value="Spermi_synthase"/>
</dbReference>
<dbReference type="Gene3D" id="3.40.50.150">
    <property type="entry name" value="Vaccinia Virus protein VP39"/>
    <property type="match status" value="1"/>
</dbReference>
<evidence type="ECO:0000259" key="5">
    <source>
        <dbReference type="PROSITE" id="PS51006"/>
    </source>
</evidence>
<proteinExistence type="inferred from homology"/>
<dbReference type="EnsemblMetazoa" id="BGLB022456-RB">
    <property type="protein sequence ID" value="BGLB022456-PB"/>
    <property type="gene ID" value="BGLB022456"/>
</dbReference>
<dbReference type="NCBIfam" id="TIGR00417">
    <property type="entry name" value="speE"/>
    <property type="match status" value="1"/>
</dbReference>
<evidence type="ECO:0000313" key="8">
    <source>
        <dbReference type="Proteomes" id="UP001165740"/>
    </source>
</evidence>
<feature type="active site" description="Proton acceptor" evidence="3">
    <location>
        <position position="178"/>
    </location>
</feature>
<evidence type="ECO:0000313" key="6">
    <source>
        <dbReference type="EnsemblMetazoa" id="BGLB022456-PE"/>
    </source>
</evidence>
<dbReference type="Proteomes" id="UP000076420">
    <property type="component" value="Unassembled WGS sequence"/>
</dbReference>
<dbReference type="InterPro" id="IPR030374">
    <property type="entry name" value="PABS"/>
</dbReference>
<name>A0A2C9KQN5_BIOGL</name>
<dbReference type="AlphaFoldDB" id="A0A2C9KQN5"/>
<dbReference type="SUPFAM" id="SSF53335">
    <property type="entry name" value="S-adenosyl-L-methionine-dependent methyltransferases"/>
    <property type="match status" value="1"/>
</dbReference>
<dbReference type="Proteomes" id="UP001165740">
    <property type="component" value="Chromosome 12"/>
</dbReference>
<protein>
    <submittedName>
        <fullName evidence="9 10">Spermidine synthase-like isoform X1</fullName>
    </submittedName>
</protein>
<evidence type="ECO:0000256" key="2">
    <source>
        <dbReference type="ARBA" id="ARBA00022679"/>
    </source>
</evidence>
<dbReference type="VEuPathDB" id="VectorBase:BGLB022456"/>
<dbReference type="GeneID" id="106067730"/>
<dbReference type="KEGG" id="bgt:106067730"/>
<dbReference type="PROSITE" id="PS51006">
    <property type="entry name" value="PABS_2"/>
    <property type="match status" value="1"/>
</dbReference>
<organism evidence="6 7">
    <name type="scientific">Biomphalaria glabrata</name>
    <name type="common">Bloodfluke planorb</name>
    <name type="synonym">Freshwater snail</name>
    <dbReference type="NCBI Taxonomy" id="6526"/>
    <lineage>
        <taxon>Eukaryota</taxon>
        <taxon>Metazoa</taxon>
        <taxon>Spiralia</taxon>
        <taxon>Lophotrochozoa</taxon>
        <taxon>Mollusca</taxon>
        <taxon>Gastropoda</taxon>
        <taxon>Heterobranchia</taxon>
        <taxon>Euthyneura</taxon>
        <taxon>Panpulmonata</taxon>
        <taxon>Hygrophila</taxon>
        <taxon>Lymnaeoidea</taxon>
        <taxon>Planorbidae</taxon>
        <taxon>Biomphalaria</taxon>
    </lineage>
</organism>
<evidence type="ECO:0000256" key="3">
    <source>
        <dbReference type="PROSITE-ProRule" id="PRU00354"/>
    </source>
</evidence>
<dbReference type="RefSeq" id="XP_055862977.1">
    <property type="nucleotide sequence ID" value="XM_056007002.1"/>
</dbReference>
<dbReference type="PANTHER" id="PTHR11558:SF11">
    <property type="entry name" value="SPERMIDINE SYNTHASE"/>
    <property type="match status" value="1"/>
</dbReference>
<dbReference type="OrthoDB" id="38125at2759"/>
<dbReference type="RefSeq" id="XP_055862978.1">
    <property type="nucleotide sequence ID" value="XM_056007003.1"/>
</dbReference>
<dbReference type="GO" id="GO:0005829">
    <property type="term" value="C:cytosol"/>
    <property type="evidence" value="ECO:0007669"/>
    <property type="project" value="TreeGrafter"/>
</dbReference>
<dbReference type="EnsemblMetazoa" id="BGLB022456-RD">
    <property type="protein sequence ID" value="BGLB022456-PD"/>
    <property type="gene ID" value="BGLB022456"/>
</dbReference>
<dbReference type="Pfam" id="PF01564">
    <property type="entry name" value="Spermine_synth"/>
    <property type="match status" value="1"/>
</dbReference>
<dbReference type="Pfam" id="PF17284">
    <property type="entry name" value="Spermine_synt_N"/>
    <property type="match status" value="1"/>
</dbReference>
<dbReference type="STRING" id="6526.A0A2C9KQN5"/>
<dbReference type="PROSITE" id="PS01330">
    <property type="entry name" value="PABS_1"/>
    <property type="match status" value="1"/>
</dbReference>
<dbReference type="VEuPathDB" id="VectorBase:BGLAX_028892"/>
<evidence type="ECO:0000256" key="1">
    <source>
        <dbReference type="ARBA" id="ARBA00007867"/>
    </source>
</evidence>
<dbReference type="GO" id="GO:0004766">
    <property type="term" value="F:spermidine synthase activity"/>
    <property type="evidence" value="ECO:0007669"/>
    <property type="project" value="TreeGrafter"/>
</dbReference>
<sequence length="309" mass="34915">MSKASPMDVNNKSCYFSLSVLENDWFKEINDGWPGYSINIQVEEILFNGKSDYQDILVFKSKRFGNVLVLNGIIQCIEWDEFAYQEMITHLPMALHPNPQKVLVIGGGDGGVVRELLKYDCVRKVILCEIDQVVLDLCKKHLPSMSSCLDDPRVTINIGDGVEFIKKHPEEFDVIITDSPDPEADAEALFNKSYYTDLKGALKQDGIACSQGLTPYTDLPFIRNLVAQCKDIFPKVGYATGNTPLYAMGTLGYLLFSSIPDIDFTKPLRKFSNSDLERMKLKYYNSDIHAASFVLPNCFRNELQDFLDT</sequence>
<evidence type="ECO:0000313" key="7">
    <source>
        <dbReference type="Proteomes" id="UP000076420"/>
    </source>
</evidence>
<dbReference type="GO" id="GO:0008295">
    <property type="term" value="P:spermidine biosynthetic process"/>
    <property type="evidence" value="ECO:0007669"/>
    <property type="project" value="TreeGrafter"/>
</dbReference>
<dbReference type="InterPro" id="IPR030373">
    <property type="entry name" value="PABS_CS"/>
</dbReference>
<keyword evidence="8" id="KW-1185">Reference proteome</keyword>
<evidence type="ECO:0000256" key="4">
    <source>
        <dbReference type="RuleBase" id="RU003836"/>
    </source>
</evidence>
<dbReference type="EnsemblMetazoa" id="BGLB022456-RE">
    <property type="protein sequence ID" value="BGLB022456-PE"/>
    <property type="gene ID" value="BGLB022456"/>
</dbReference>